<feature type="region of interest" description="Disordered" evidence="2">
    <location>
        <begin position="1"/>
        <end position="24"/>
    </location>
</feature>
<dbReference type="SUPFAM" id="SSF53756">
    <property type="entry name" value="UDP-Glycosyltransferase/glycogen phosphorylase"/>
    <property type="match status" value="1"/>
</dbReference>
<dbReference type="PANTHER" id="PTHR43174">
    <property type="entry name" value="UDP-N-ACETYLGLUCOSAMINE 2-EPIMERASE"/>
    <property type="match status" value="1"/>
</dbReference>
<evidence type="ECO:0000259" key="3">
    <source>
        <dbReference type="Pfam" id="PF02350"/>
    </source>
</evidence>
<organism evidence="4 5">
    <name type="scientific">Kineococcus endophyticus</name>
    <dbReference type="NCBI Taxonomy" id="1181883"/>
    <lineage>
        <taxon>Bacteria</taxon>
        <taxon>Bacillati</taxon>
        <taxon>Actinomycetota</taxon>
        <taxon>Actinomycetes</taxon>
        <taxon>Kineosporiales</taxon>
        <taxon>Kineosporiaceae</taxon>
        <taxon>Kineococcus</taxon>
    </lineage>
</organism>
<protein>
    <submittedName>
        <fullName evidence="4">UDP-N-acetylglucosamine 2-epimerase</fullName>
    </submittedName>
</protein>
<comment type="similarity">
    <text evidence="1">Belongs to the UDP-N-acetylglucosamine 2-epimerase family.</text>
</comment>
<evidence type="ECO:0000313" key="4">
    <source>
        <dbReference type="EMBL" id="MEW9266764.1"/>
    </source>
</evidence>
<dbReference type="Pfam" id="PF02350">
    <property type="entry name" value="Epimerase_2"/>
    <property type="match status" value="1"/>
</dbReference>
<proteinExistence type="inferred from homology"/>
<dbReference type="InterPro" id="IPR029767">
    <property type="entry name" value="WecB-like"/>
</dbReference>
<dbReference type="PANTHER" id="PTHR43174:SF3">
    <property type="entry name" value="UDP-N-ACETYLGLUCOSAMINE 2-EPIMERASE"/>
    <property type="match status" value="1"/>
</dbReference>
<dbReference type="EMBL" id="JBFNQN010000013">
    <property type="protein sequence ID" value="MEW9266764.1"/>
    <property type="molecule type" value="Genomic_DNA"/>
</dbReference>
<evidence type="ECO:0000256" key="1">
    <source>
        <dbReference type="RuleBase" id="RU003513"/>
    </source>
</evidence>
<evidence type="ECO:0000313" key="5">
    <source>
        <dbReference type="Proteomes" id="UP001555826"/>
    </source>
</evidence>
<dbReference type="InterPro" id="IPR003331">
    <property type="entry name" value="UDP_GlcNAc_Epimerase_2_dom"/>
</dbReference>
<dbReference type="Proteomes" id="UP001555826">
    <property type="component" value="Unassembled WGS sequence"/>
</dbReference>
<gene>
    <name evidence="4" type="ORF">AB1207_18605</name>
</gene>
<feature type="domain" description="UDP-N-acetylglucosamine 2-epimerase" evidence="3">
    <location>
        <begin position="86"/>
        <end position="380"/>
    </location>
</feature>
<name>A0ABV3PAU2_9ACTN</name>
<comment type="caution">
    <text evidence="4">The sequence shown here is derived from an EMBL/GenBank/DDBJ whole genome shotgun (WGS) entry which is preliminary data.</text>
</comment>
<keyword evidence="5" id="KW-1185">Reference proteome</keyword>
<dbReference type="Gene3D" id="3.40.50.2000">
    <property type="entry name" value="Glycogen Phosphorylase B"/>
    <property type="match status" value="2"/>
</dbReference>
<sequence length="388" mass="39607">MVSPTLSPSVPAPAAPDRPRVLRRPLGFPVGDGAPGPVAVVVGDGLDATRTAEVVQRLGAAGVLVRTGEATGLPRPATDGACEDVEVPSGGSGRVLGALVAGLADVLAGHRPSAVLVHGGGTAALAGALAANAAGLHLVHLGAGLRSHDRRQPEEHHRRVVDGLADLCCAPSAAAVAALRAEGVADERILLTGDPVVESLHRLLPDDATQDALAAELRLPAGYVLLTVDRPDHTGQPELLAQLLGEVATLVEAGLPVVVPAGPSTADRWRELGFGGLLDRCTVLGSLDPVQRTVVQHRAAVLVSDAEGAAEEASVLKRPALLVRRATERPEVLGTFTTLVPGGLRLAAAVRRALADDPARLQTLPSPYGDGSASRVVVESVVKLVAPF</sequence>
<accession>A0ABV3PAU2</accession>
<keyword evidence="1" id="KW-0413">Isomerase</keyword>
<reference evidence="4 5" key="1">
    <citation type="submission" date="2024-07" db="EMBL/GenBank/DDBJ databases">
        <authorList>
            <person name="Thanompreechachai J."/>
            <person name="Duangmal K."/>
        </authorList>
    </citation>
    <scope>NUCLEOTIDE SEQUENCE [LARGE SCALE GENOMIC DNA]</scope>
    <source>
        <strain evidence="4 5">KCTC 19886</strain>
    </source>
</reference>
<dbReference type="RefSeq" id="WP_367639899.1">
    <property type="nucleotide sequence ID" value="NZ_JBFNQN010000013.1"/>
</dbReference>
<evidence type="ECO:0000256" key="2">
    <source>
        <dbReference type="SAM" id="MobiDB-lite"/>
    </source>
</evidence>